<comment type="caution">
    <text evidence="2">The sequence shown here is derived from an EMBL/GenBank/DDBJ whole genome shotgun (WGS) entry which is preliminary data.</text>
</comment>
<organism evidence="2 3">
    <name type="scientific">Novosphingobium beihaiensis</name>
    <dbReference type="NCBI Taxonomy" id="2930389"/>
    <lineage>
        <taxon>Bacteria</taxon>
        <taxon>Pseudomonadati</taxon>
        <taxon>Pseudomonadota</taxon>
        <taxon>Alphaproteobacteria</taxon>
        <taxon>Sphingomonadales</taxon>
        <taxon>Sphingomonadaceae</taxon>
        <taxon>Novosphingobium</taxon>
    </lineage>
</organism>
<feature type="transmembrane region" description="Helical" evidence="1">
    <location>
        <begin position="61"/>
        <end position="79"/>
    </location>
</feature>
<keyword evidence="3" id="KW-1185">Reference proteome</keyword>
<evidence type="ECO:0000313" key="2">
    <source>
        <dbReference type="EMBL" id="MCJ2185795.1"/>
    </source>
</evidence>
<dbReference type="RefSeq" id="WP_243917787.1">
    <property type="nucleotide sequence ID" value="NZ_JALHLG010000003.1"/>
</dbReference>
<name>A0ABT0BL67_9SPHN</name>
<evidence type="ECO:0008006" key="4">
    <source>
        <dbReference type="Google" id="ProtNLM"/>
    </source>
</evidence>
<keyword evidence="1" id="KW-0472">Membrane</keyword>
<accession>A0ABT0BL67</accession>
<gene>
    <name evidence="2" type="ORF">MTR66_03085</name>
</gene>
<feature type="transmembrane region" description="Helical" evidence="1">
    <location>
        <begin position="6"/>
        <end position="25"/>
    </location>
</feature>
<proteinExistence type="predicted"/>
<reference evidence="2 3" key="1">
    <citation type="submission" date="2022-04" db="EMBL/GenBank/DDBJ databases">
        <title>Identification of a novel bacterium isolated from mangrove sediments.</title>
        <authorList>
            <person name="Pan X."/>
        </authorList>
    </citation>
    <scope>NUCLEOTIDE SEQUENCE [LARGE SCALE GENOMIC DNA]</scope>
    <source>
        <strain evidence="2 3">B2638</strain>
    </source>
</reference>
<dbReference type="Proteomes" id="UP001202281">
    <property type="component" value="Unassembled WGS sequence"/>
</dbReference>
<protein>
    <recommendedName>
        <fullName evidence="4">Aerotolerance regulator N-terminal domain-containing protein</fullName>
    </recommendedName>
</protein>
<keyword evidence="1" id="KW-0812">Transmembrane</keyword>
<sequence length="555" mass="58331">MTFAGLSPLVLAIGAPVLAAILFALQQLRVRHKTVRLPAAMLWAQAAREAPARSLRERFRYWQTFLLALAIALLLWLGASLPRFGGTGEAGFHIFYLDNSAVLSGRGSFAAARAALLADVAAIPDGRREVRLGDAQGTLLLARGENVALLAHRLGTVSAQARPSGFANWAPHVPDGAVLHYYGGPSALDAAASAPKGVMVSYGYLAPAVPDNRGIVNLGLVPAASGDWTKADLLVETLAADGSPVPPSDLVFTRAGKPFHPRNLQPLSHNRLLLRGLDADGSVVRAALKHGDDFPADDSAAIHLPSRGPIGVALAPDVPRGIRSVVEADPALYPAPPGKARVLIRRAQDKPGTALPELVLTDAASGSDSFLLAWPGEDSAADPAPQLAATGLSGIDTGALADSLHRRVTLGLKPAEHRSVSVWNEIIAQPDFRHSSAMPLFVSRSLRWLAGPQPWLPFAKAGAPVPEGTAPGLRPLVPGGETVLPAAGEARIGTLPVQVSLLDRATTLGAAHKAEEPISHPSGTLPADWPFFLICLAAGLLLAFEWRLYRRGQMP</sequence>
<keyword evidence="1" id="KW-1133">Transmembrane helix</keyword>
<feature type="transmembrane region" description="Helical" evidence="1">
    <location>
        <begin position="529"/>
        <end position="549"/>
    </location>
</feature>
<dbReference type="EMBL" id="JALHLG010000003">
    <property type="protein sequence ID" value="MCJ2185795.1"/>
    <property type="molecule type" value="Genomic_DNA"/>
</dbReference>
<evidence type="ECO:0000313" key="3">
    <source>
        <dbReference type="Proteomes" id="UP001202281"/>
    </source>
</evidence>
<evidence type="ECO:0000256" key="1">
    <source>
        <dbReference type="SAM" id="Phobius"/>
    </source>
</evidence>